<evidence type="ECO:0000256" key="6">
    <source>
        <dbReference type="PROSITE-ProRule" id="PRU00479"/>
    </source>
</evidence>
<dbReference type="InterPro" id="IPR051666">
    <property type="entry name" value="SP_Capacitation_Regulator"/>
</dbReference>
<protein>
    <recommendedName>
        <fullName evidence="7">Fibronectin type-II domain-containing protein</fullName>
    </recommendedName>
</protein>
<keyword evidence="5 6" id="KW-1015">Disulfide bond</keyword>
<evidence type="ECO:0000313" key="8">
    <source>
        <dbReference type="Ensembl" id="ENSPMGP00000005570.1"/>
    </source>
</evidence>
<evidence type="ECO:0000259" key="7">
    <source>
        <dbReference type="PROSITE" id="PS51092"/>
    </source>
</evidence>
<name>A0A3B3ZLZ0_9GOBI</name>
<keyword evidence="9" id="KW-1185">Reference proteome</keyword>
<reference evidence="8" key="1">
    <citation type="submission" date="2025-08" db="UniProtKB">
        <authorList>
            <consortium name="Ensembl"/>
        </authorList>
    </citation>
    <scope>IDENTIFICATION</scope>
</reference>
<proteinExistence type="inferred from homology"/>
<dbReference type="PANTHER" id="PTHR22918">
    <property type="entry name" value="SEMINAL PLASMA PROTEIN"/>
    <property type="match status" value="1"/>
</dbReference>
<dbReference type="InterPro" id="IPR000562">
    <property type="entry name" value="FN_type2_dom"/>
</dbReference>
<dbReference type="PANTHER" id="PTHR22918:SF1">
    <property type="entry name" value="FIBRONECTIN TYPE-II DOMAIN-CONTAINING PROTEIN"/>
    <property type="match status" value="1"/>
</dbReference>
<dbReference type="Pfam" id="PF00040">
    <property type="entry name" value="fn2"/>
    <property type="match status" value="1"/>
</dbReference>
<dbReference type="Proteomes" id="UP000261520">
    <property type="component" value="Unplaced"/>
</dbReference>
<evidence type="ECO:0000256" key="4">
    <source>
        <dbReference type="ARBA" id="ARBA00022737"/>
    </source>
</evidence>
<dbReference type="InterPro" id="IPR036943">
    <property type="entry name" value="FN_type2_sf"/>
</dbReference>
<dbReference type="SUPFAM" id="SSF57440">
    <property type="entry name" value="Kringle-like"/>
    <property type="match status" value="1"/>
</dbReference>
<dbReference type="PROSITE" id="PS00023">
    <property type="entry name" value="FN2_1"/>
    <property type="match status" value="1"/>
</dbReference>
<dbReference type="GO" id="GO:0008201">
    <property type="term" value="F:heparin binding"/>
    <property type="evidence" value="ECO:0007669"/>
    <property type="project" value="TreeGrafter"/>
</dbReference>
<comment type="similarity">
    <text evidence="2">Belongs to the seminal plasma protein family.</text>
</comment>
<organism evidence="8 9">
    <name type="scientific">Periophthalmus magnuspinnatus</name>
    <dbReference type="NCBI Taxonomy" id="409849"/>
    <lineage>
        <taxon>Eukaryota</taxon>
        <taxon>Metazoa</taxon>
        <taxon>Chordata</taxon>
        <taxon>Craniata</taxon>
        <taxon>Vertebrata</taxon>
        <taxon>Euteleostomi</taxon>
        <taxon>Actinopterygii</taxon>
        <taxon>Neopterygii</taxon>
        <taxon>Teleostei</taxon>
        <taxon>Neoteleostei</taxon>
        <taxon>Acanthomorphata</taxon>
        <taxon>Gobiaria</taxon>
        <taxon>Gobiiformes</taxon>
        <taxon>Gobioidei</taxon>
        <taxon>Gobiidae</taxon>
        <taxon>Oxudercinae</taxon>
        <taxon>Periophthalmus</taxon>
    </lineage>
</organism>
<evidence type="ECO:0000256" key="1">
    <source>
        <dbReference type="ARBA" id="ARBA00004613"/>
    </source>
</evidence>
<dbReference type="Gene3D" id="2.10.10.10">
    <property type="entry name" value="Fibronectin, type II, collagen-binding"/>
    <property type="match status" value="1"/>
</dbReference>
<keyword evidence="4" id="KW-0677">Repeat</keyword>
<dbReference type="CDD" id="cd00062">
    <property type="entry name" value="FN2"/>
    <property type="match status" value="1"/>
</dbReference>
<dbReference type="STRING" id="409849.ENSPMGP00000005570"/>
<dbReference type="FunFam" id="2.10.10.10:FF:000001">
    <property type="entry name" value="Fibronectin 1a isoform 1"/>
    <property type="match status" value="1"/>
</dbReference>
<evidence type="ECO:0000256" key="2">
    <source>
        <dbReference type="ARBA" id="ARBA00010011"/>
    </source>
</evidence>
<feature type="disulfide bond" evidence="6">
    <location>
        <begin position="90"/>
        <end position="117"/>
    </location>
</feature>
<keyword evidence="3" id="KW-0964">Secreted</keyword>
<dbReference type="PROSITE" id="PS51092">
    <property type="entry name" value="FN2_2"/>
    <property type="match status" value="1"/>
</dbReference>
<dbReference type="GO" id="GO:0009986">
    <property type="term" value="C:cell surface"/>
    <property type="evidence" value="ECO:0007669"/>
    <property type="project" value="TreeGrafter"/>
</dbReference>
<evidence type="ECO:0000256" key="3">
    <source>
        <dbReference type="ARBA" id="ARBA00022525"/>
    </source>
</evidence>
<dbReference type="GO" id="GO:0005576">
    <property type="term" value="C:extracellular region"/>
    <property type="evidence" value="ECO:0007669"/>
    <property type="project" value="UniProtKB-SubCell"/>
</dbReference>
<dbReference type="Ensembl" id="ENSPMGT00000005912.1">
    <property type="protein sequence ID" value="ENSPMGP00000005570.1"/>
    <property type="gene ID" value="ENSPMGG00000004680.1"/>
</dbReference>
<dbReference type="InterPro" id="IPR013806">
    <property type="entry name" value="Kringle-like"/>
</dbReference>
<feature type="disulfide bond" evidence="6">
    <location>
        <begin position="76"/>
        <end position="102"/>
    </location>
</feature>
<comment type="subcellular location">
    <subcellularLocation>
        <location evidence="1">Secreted</location>
    </subcellularLocation>
</comment>
<dbReference type="SMART" id="SM00059">
    <property type="entry name" value="FN2"/>
    <property type="match status" value="1"/>
</dbReference>
<dbReference type="PRINTS" id="PR00013">
    <property type="entry name" value="FNTYPEII"/>
</dbReference>
<reference evidence="8" key="2">
    <citation type="submission" date="2025-09" db="UniProtKB">
        <authorList>
            <consortium name="Ensembl"/>
        </authorList>
    </citation>
    <scope>IDENTIFICATION</scope>
</reference>
<accession>A0A3B3ZLZ0</accession>
<dbReference type="AlphaFoldDB" id="A0A3B3ZLZ0"/>
<evidence type="ECO:0000256" key="5">
    <source>
        <dbReference type="ARBA" id="ARBA00023157"/>
    </source>
</evidence>
<feature type="domain" description="Fibronectin type-II" evidence="7">
    <location>
        <begin position="71"/>
        <end position="119"/>
    </location>
</feature>
<sequence>MFLRLYRYKPGWRGGTAAQGKSPPVSSTCVLHLCPPPVSSTCVLHLCPPPVSSTWKVHLADSFPVVNGGTAHGEPCVFPFYFQGSEYSDCTTDGRRDGRLWCSTTYDYEQDRKWGFCESETFTHVYKQGALFRGSEDLTVASWCLWQSGDITRPWRKSLTLCCLETS</sequence>
<evidence type="ECO:0000313" key="9">
    <source>
        <dbReference type="Proteomes" id="UP000261520"/>
    </source>
</evidence>